<protein>
    <submittedName>
        <fullName evidence="1">Uncharacterized protein</fullName>
    </submittedName>
</protein>
<dbReference type="EMBL" id="KK120579">
    <property type="protein sequence ID" value="KFM78590.1"/>
    <property type="molecule type" value="Genomic_DNA"/>
</dbReference>
<evidence type="ECO:0000313" key="2">
    <source>
        <dbReference type="Proteomes" id="UP000054359"/>
    </source>
</evidence>
<organism evidence="1 2">
    <name type="scientific">Stegodyphus mimosarum</name>
    <name type="common">African social velvet spider</name>
    <dbReference type="NCBI Taxonomy" id="407821"/>
    <lineage>
        <taxon>Eukaryota</taxon>
        <taxon>Metazoa</taxon>
        <taxon>Ecdysozoa</taxon>
        <taxon>Arthropoda</taxon>
        <taxon>Chelicerata</taxon>
        <taxon>Arachnida</taxon>
        <taxon>Araneae</taxon>
        <taxon>Araneomorphae</taxon>
        <taxon>Entelegynae</taxon>
        <taxon>Eresoidea</taxon>
        <taxon>Eresidae</taxon>
        <taxon>Stegodyphus</taxon>
    </lineage>
</organism>
<evidence type="ECO:0000313" key="1">
    <source>
        <dbReference type="EMBL" id="KFM78590.1"/>
    </source>
</evidence>
<keyword evidence="2" id="KW-1185">Reference proteome</keyword>
<feature type="non-terminal residue" evidence="1">
    <location>
        <position position="41"/>
    </location>
</feature>
<feature type="non-terminal residue" evidence="1">
    <location>
        <position position="1"/>
    </location>
</feature>
<dbReference type="Proteomes" id="UP000054359">
    <property type="component" value="Unassembled WGS sequence"/>
</dbReference>
<accession>A0A087UMK1</accession>
<sequence>CNFGSSFDSVSVLGTVIPELKSIFRRSYFPSRLTNFDLLFQ</sequence>
<reference evidence="1 2" key="1">
    <citation type="submission" date="2013-11" db="EMBL/GenBank/DDBJ databases">
        <title>Genome sequencing of Stegodyphus mimosarum.</title>
        <authorList>
            <person name="Bechsgaard J."/>
        </authorList>
    </citation>
    <scope>NUCLEOTIDE SEQUENCE [LARGE SCALE GENOMIC DNA]</scope>
</reference>
<gene>
    <name evidence="1" type="ORF">X975_03637</name>
</gene>
<dbReference type="AlphaFoldDB" id="A0A087UMK1"/>
<name>A0A087UMK1_STEMI</name>
<proteinExistence type="predicted"/>